<dbReference type="KEGG" id="shal:SHALO_2305"/>
<dbReference type="Proteomes" id="UP000094609">
    <property type="component" value="Chromosome"/>
</dbReference>
<evidence type="ECO:0000256" key="5">
    <source>
        <dbReference type="ARBA" id="ARBA00022592"/>
    </source>
</evidence>
<dbReference type="Pfam" id="PF01384">
    <property type="entry name" value="PHO4"/>
    <property type="match status" value="1"/>
</dbReference>
<evidence type="ECO:0000256" key="9">
    <source>
        <dbReference type="ARBA" id="ARBA00023136"/>
    </source>
</evidence>
<feature type="transmembrane region" description="Helical" evidence="11">
    <location>
        <begin position="12"/>
        <end position="32"/>
    </location>
</feature>
<feature type="transmembrane region" description="Helical" evidence="11">
    <location>
        <begin position="156"/>
        <end position="177"/>
    </location>
</feature>
<feature type="transmembrane region" description="Helical" evidence="11">
    <location>
        <begin position="229"/>
        <end position="247"/>
    </location>
</feature>
<dbReference type="GO" id="GO:0035435">
    <property type="term" value="P:phosphate ion transmembrane transport"/>
    <property type="evidence" value="ECO:0007669"/>
    <property type="project" value="TreeGrafter"/>
</dbReference>
<evidence type="ECO:0000256" key="1">
    <source>
        <dbReference type="ARBA" id="ARBA00004651"/>
    </source>
</evidence>
<feature type="transmembrane region" description="Helical" evidence="11">
    <location>
        <begin position="126"/>
        <end position="144"/>
    </location>
</feature>
<proteinExistence type="inferred from homology"/>
<feature type="transmembrane region" description="Helical" evidence="11">
    <location>
        <begin position="471"/>
        <end position="492"/>
    </location>
</feature>
<feature type="transmembrane region" description="Helical" evidence="11">
    <location>
        <begin position="99"/>
        <end position="119"/>
    </location>
</feature>
<dbReference type="PANTHER" id="PTHR11101:SF65">
    <property type="entry name" value="LOW-AFFINITY INORGANIC PHOSPHATE TRANSPORTER PITA-RELATED"/>
    <property type="match status" value="1"/>
</dbReference>
<dbReference type="GO" id="GO:0005315">
    <property type="term" value="F:phosphate transmembrane transporter activity"/>
    <property type="evidence" value="ECO:0007669"/>
    <property type="project" value="InterPro"/>
</dbReference>
<feature type="transmembrane region" description="Helical" evidence="11">
    <location>
        <begin position="204"/>
        <end position="223"/>
    </location>
</feature>
<feature type="transmembrane region" description="Helical" evidence="11">
    <location>
        <begin position="374"/>
        <end position="395"/>
    </location>
</feature>
<keyword evidence="3 11" id="KW-0813">Transport</keyword>
<reference evidence="13" key="1">
    <citation type="submission" date="2016-08" db="EMBL/GenBank/DDBJ databases">
        <title>Complete genome sequence of the organohalide-respiring Epsilonproteobacterium Sulfurospirillum halorespirans.</title>
        <authorList>
            <person name="Goris T."/>
            <person name="Zimmermann J."/>
            <person name="Schenz B."/>
            <person name="Lemos M."/>
            <person name="Hackermueller J."/>
            <person name="Diekert G."/>
        </authorList>
    </citation>
    <scope>NUCLEOTIDE SEQUENCE [LARGE SCALE GENOMIC DNA]</scope>
    <source>
        <strain>DSM 13726</strain>
        <strain evidence="13">PCE-M2</strain>
    </source>
</reference>
<dbReference type="AlphaFoldDB" id="A0A1D7TM42"/>
<evidence type="ECO:0000313" key="12">
    <source>
        <dbReference type="EMBL" id="AOO66065.1"/>
    </source>
</evidence>
<feature type="transmembrane region" description="Helical" evidence="11">
    <location>
        <begin position="53"/>
        <end position="79"/>
    </location>
</feature>
<keyword evidence="6 11" id="KW-0812">Transmembrane</keyword>
<comment type="subcellular location">
    <subcellularLocation>
        <location evidence="1">Cell membrane</location>
        <topology evidence="1">Multi-pass membrane protein</topology>
    </subcellularLocation>
    <subcellularLocation>
        <location evidence="11">Membrane</location>
        <topology evidence="11">Multi-pass membrane protein</topology>
    </subcellularLocation>
</comment>
<organism evidence="12 13">
    <name type="scientific">Sulfurospirillum halorespirans DSM 13726</name>
    <dbReference type="NCBI Taxonomy" id="1193502"/>
    <lineage>
        <taxon>Bacteria</taxon>
        <taxon>Pseudomonadati</taxon>
        <taxon>Campylobacterota</taxon>
        <taxon>Epsilonproteobacteria</taxon>
        <taxon>Campylobacterales</taxon>
        <taxon>Sulfurospirillaceae</taxon>
        <taxon>Sulfurospirillum</taxon>
    </lineage>
</organism>
<protein>
    <recommendedName>
        <fullName evidence="11">Phosphate transporter</fullName>
    </recommendedName>
</protein>
<evidence type="ECO:0000256" key="7">
    <source>
        <dbReference type="ARBA" id="ARBA00022847"/>
    </source>
</evidence>
<evidence type="ECO:0000256" key="2">
    <source>
        <dbReference type="ARBA" id="ARBA00005342"/>
    </source>
</evidence>
<keyword evidence="13" id="KW-1185">Reference proteome</keyword>
<evidence type="ECO:0000256" key="11">
    <source>
        <dbReference type="RuleBase" id="RU363058"/>
    </source>
</evidence>
<dbReference type="EMBL" id="CP017111">
    <property type="protein sequence ID" value="AOO66065.1"/>
    <property type="molecule type" value="Genomic_DNA"/>
</dbReference>
<dbReference type="GO" id="GO:0005886">
    <property type="term" value="C:plasma membrane"/>
    <property type="evidence" value="ECO:0007669"/>
    <property type="project" value="UniProtKB-SubCell"/>
</dbReference>
<keyword evidence="4" id="KW-1003">Cell membrane</keyword>
<evidence type="ECO:0000256" key="10">
    <source>
        <dbReference type="ARBA" id="ARBA00047348"/>
    </source>
</evidence>
<dbReference type="STRING" id="1193502.SHALO_2305"/>
<dbReference type="PANTHER" id="PTHR11101">
    <property type="entry name" value="PHOSPHATE TRANSPORTER"/>
    <property type="match status" value="1"/>
</dbReference>
<accession>A0A1D7TM42</accession>
<dbReference type="RefSeq" id="WP_069478665.1">
    <property type="nucleotide sequence ID" value="NZ_CP017111.1"/>
</dbReference>
<evidence type="ECO:0000256" key="8">
    <source>
        <dbReference type="ARBA" id="ARBA00022989"/>
    </source>
</evidence>
<keyword evidence="5 11" id="KW-0592">Phosphate transport</keyword>
<evidence type="ECO:0000256" key="6">
    <source>
        <dbReference type="ARBA" id="ARBA00022692"/>
    </source>
</evidence>
<keyword evidence="9 11" id="KW-0472">Membrane</keyword>
<comment type="catalytic activity">
    <reaction evidence="10">
        <text>phosphate(in) + H(+)(in) = phosphate(out) + H(+)(out)</text>
        <dbReference type="Rhea" id="RHEA:29939"/>
        <dbReference type="ChEBI" id="CHEBI:15378"/>
        <dbReference type="ChEBI" id="CHEBI:43474"/>
    </reaction>
</comment>
<dbReference type="InterPro" id="IPR001204">
    <property type="entry name" value="Phos_transporter"/>
</dbReference>
<gene>
    <name evidence="12" type="ORF">SHALO_2305</name>
</gene>
<name>A0A1D7TM42_9BACT</name>
<keyword evidence="8 11" id="KW-1133">Transmembrane helix</keyword>
<comment type="similarity">
    <text evidence="2">Belongs to the inorganic phosphate transporter (PiT) (TC 2.A.20) family. Pit subfamily.</text>
</comment>
<evidence type="ECO:0000256" key="3">
    <source>
        <dbReference type="ARBA" id="ARBA00022448"/>
    </source>
</evidence>
<evidence type="ECO:0000256" key="4">
    <source>
        <dbReference type="ARBA" id="ARBA00022475"/>
    </source>
</evidence>
<dbReference type="GO" id="GO:0015293">
    <property type="term" value="F:symporter activity"/>
    <property type="evidence" value="ECO:0007669"/>
    <property type="project" value="UniProtKB-KW"/>
</dbReference>
<sequence length="494" mass="53786">MFVLWDALNDVGSLTIALLLLSLGIALFYEMINGFHDTANAVAMIIYTHSMKAKYSVIMSGIMNFLGVVTGGIGVAYAIVHLLPLDIMVETNQNAALAMVYSLLISAVIWNFGTWYFALPVSSSHSLIGSIIGVSATFGILNGFDLSHSVNWKVVYTVLTGLALSPVIGFGLAFLLMKLSRKYIDNPKLFKSPNDEDKRKHPSFLARMGIVATGAGVSFAHGSNDGQKGIGLIMIILIGILPNYYALNMDSHHYKITQTRDAANNLSRFYTDNSEKLIQLVNEKRLISALKTKNTIAECNVNNIAETTSLIALKLDGLNSYKELTSKDIWSIRTSILCTDHFFSQAEKIYLLTDKDKSDYIITQRKALVAPIEYAPYWVIMAVALAIGIGTMIGYQRIVHTIGEKIGAKPINYMQGTVAQATAMITILLANMAHAPVSTTHILSSAVTGSMVAEPDGGIQKGTVKVIVLSWLFTLPVTALLGSAIYIGLNFLMK</sequence>
<evidence type="ECO:0000313" key="13">
    <source>
        <dbReference type="Proteomes" id="UP000094609"/>
    </source>
</evidence>
<dbReference type="PATRIC" id="fig|1193502.14.peg.2334"/>
<keyword evidence="7" id="KW-0769">Symport</keyword>